<dbReference type="SUPFAM" id="SSF47384">
    <property type="entry name" value="Homodimeric domain of signal transducing histidine kinase"/>
    <property type="match status" value="1"/>
</dbReference>
<keyword evidence="10" id="KW-1185">Reference proteome</keyword>
<accession>A0ABV7XGL1</accession>
<dbReference type="InterPro" id="IPR050980">
    <property type="entry name" value="2C_sensor_his_kinase"/>
</dbReference>
<comment type="catalytic activity">
    <reaction evidence="1">
        <text>ATP + protein L-histidine = ADP + protein N-phospho-L-histidine.</text>
        <dbReference type="EC" id="2.7.13.3"/>
    </reaction>
</comment>
<keyword evidence="3" id="KW-0808">Transferase</keyword>
<name>A0ABV7XGL1_9SPHN</name>
<dbReference type="InterPro" id="IPR036890">
    <property type="entry name" value="HATPase_C_sf"/>
</dbReference>
<dbReference type="InterPro" id="IPR047770">
    <property type="entry name" value="RegB"/>
</dbReference>
<sequence>MDRSRRFAFLRLGVPDVRVRTLVALRWLGIAGQLATLGVVGGLLGFPLPWGPALAAIGASAILNAGLLTLYPRSARLAGREALLHLAFDLVQLGVLVFLTGGLANPFSLLLLVPVTVAATLLSARATISVVLLAVVILIAQWQWALPLPWDGPDFELPQAYRLGILTAEILGIGFLATYAWRISHEGRSQALALAATQAALERETKMSALGSLAAAAAHELGGPLGTITLVARDLAEAIGDDPEFGDDIRLLNQETKRSRDILVDLARRAEGEDPFPSVALAVLLREVAQPYEAQRPIEIATSPEAAAIEVRRSPELLHGLANFVSNAARHAVSQVRLCADIVGDELRVRVEDDGRGFPPALLPELGEPFLGPSRSGSGGTGLGIFIATTLLERTGGLIAFSNAPEGGARVEIRWVRTHIESNDDQGR</sequence>
<dbReference type="Pfam" id="PF02518">
    <property type="entry name" value="HATPase_c"/>
    <property type="match status" value="1"/>
</dbReference>
<dbReference type="Pfam" id="PF25323">
    <property type="entry name" value="6TM_PilS"/>
    <property type="match status" value="1"/>
</dbReference>
<feature type="transmembrane region" description="Helical" evidence="7">
    <location>
        <begin position="131"/>
        <end position="148"/>
    </location>
</feature>
<dbReference type="InterPro" id="IPR005467">
    <property type="entry name" value="His_kinase_dom"/>
</dbReference>
<evidence type="ECO:0000256" key="1">
    <source>
        <dbReference type="ARBA" id="ARBA00000085"/>
    </source>
</evidence>
<keyword evidence="7" id="KW-0472">Membrane</keyword>
<proteinExistence type="predicted"/>
<dbReference type="EC" id="2.7.13.3" evidence="2"/>
<keyword evidence="4" id="KW-0547">Nucleotide-binding</keyword>
<dbReference type="PROSITE" id="PS50109">
    <property type="entry name" value="HIS_KIN"/>
    <property type="match status" value="1"/>
</dbReference>
<dbReference type="Gene3D" id="3.30.565.10">
    <property type="entry name" value="Histidine kinase-like ATPase, C-terminal domain"/>
    <property type="match status" value="1"/>
</dbReference>
<feature type="transmembrane region" description="Helical" evidence="7">
    <location>
        <begin position="21"/>
        <end position="44"/>
    </location>
</feature>
<reference evidence="10" key="1">
    <citation type="journal article" date="2019" name="Int. J. Syst. Evol. Microbiol.">
        <title>The Global Catalogue of Microorganisms (GCM) 10K type strain sequencing project: providing services to taxonomists for standard genome sequencing and annotation.</title>
        <authorList>
            <consortium name="The Broad Institute Genomics Platform"/>
            <consortium name="The Broad Institute Genome Sequencing Center for Infectious Disease"/>
            <person name="Wu L."/>
            <person name="Ma J."/>
        </authorList>
    </citation>
    <scope>NUCLEOTIDE SEQUENCE [LARGE SCALE GENOMIC DNA]</scope>
    <source>
        <strain evidence="10">KCTC 42644</strain>
    </source>
</reference>
<dbReference type="InterPro" id="IPR003594">
    <property type="entry name" value="HATPase_dom"/>
</dbReference>
<dbReference type="InterPro" id="IPR036097">
    <property type="entry name" value="HisK_dim/P_sf"/>
</dbReference>
<protein>
    <recommendedName>
        <fullName evidence="2">histidine kinase</fullName>
        <ecNumber evidence="2">2.7.13.3</ecNumber>
    </recommendedName>
</protein>
<evidence type="ECO:0000256" key="2">
    <source>
        <dbReference type="ARBA" id="ARBA00012438"/>
    </source>
</evidence>
<dbReference type="NCBIfam" id="NF033792">
    <property type="entry name" value="ActS_PrrB_HisK"/>
    <property type="match status" value="1"/>
</dbReference>
<evidence type="ECO:0000256" key="6">
    <source>
        <dbReference type="ARBA" id="ARBA00022840"/>
    </source>
</evidence>
<dbReference type="Gene3D" id="1.10.287.130">
    <property type="match status" value="1"/>
</dbReference>
<keyword evidence="7" id="KW-0812">Transmembrane</keyword>
<evidence type="ECO:0000256" key="4">
    <source>
        <dbReference type="ARBA" id="ARBA00022741"/>
    </source>
</evidence>
<keyword evidence="6" id="KW-0067">ATP-binding</keyword>
<keyword evidence="7" id="KW-1133">Transmembrane helix</keyword>
<evidence type="ECO:0000256" key="5">
    <source>
        <dbReference type="ARBA" id="ARBA00022777"/>
    </source>
</evidence>
<keyword evidence="5 9" id="KW-0418">Kinase</keyword>
<evidence type="ECO:0000256" key="7">
    <source>
        <dbReference type="SAM" id="Phobius"/>
    </source>
</evidence>
<dbReference type="InterPro" id="IPR004358">
    <property type="entry name" value="Sig_transdc_His_kin-like_C"/>
</dbReference>
<dbReference type="PANTHER" id="PTHR44936">
    <property type="entry name" value="SENSOR PROTEIN CREC"/>
    <property type="match status" value="1"/>
</dbReference>
<dbReference type="RefSeq" id="WP_380864041.1">
    <property type="nucleotide sequence ID" value="NZ_JBHRXV010000015.1"/>
</dbReference>
<gene>
    <name evidence="9" type="ORF">ACFOMD_17890</name>
</gene>
<evidence type="ECO:0000259" key="8">
    <source>
        <dbReference type="PROSITE" id="PS50109"/>
    </source>
</evidence>
<dbReference type="PRINTS" id="PR00344">
    <property type="entry name" value="BCTRLSENSOR"/>
</dbReference>
<feature type="transmembrane region" description="Helical" evidence="7">
    <location>
        <begin position="160"/>
        <end position="181"/>
    </location>
</feature>
<evidence type="ECO:0000313" key="10">
    <source>
        <dbReference type="Proteomes" id="UP001595615"/>
    </source>
</evidence>
<dbReference type="Proteomes" id="UP001595615">
    <property type="component" value="Unassembled WGS sequence"/>
</dbReference>
<evidence type="ECO:0000256" key="3">
    <source>
        <dbReference type="ARBA" id="ARBA00022679"/>
    </source>
</evidence>
<dbReference type="PANTHER" id="PTHR44936:SF10">
    <property type="entry name" value="SENSOR PROTEIN RSTB"/>
    <property type="match status" value="1"/>
</dbReference>
<dbReference type="GO" id="GO:0016301">
    <property type="term" value="F:kinase activity"/>
    <property type="evidence" value="ECO:0007669"/>
    <property type="project" value="UniProtKB-KW"/>
</dbReference>
<evidence type="ECO:0000313" key="9">
    <source>
        <dbReference type="EMBL" id="MFC3714444.1"/>
    </source>
</evidence>
<organism evidence="9 10">
    <name type="scientific">Sphingoaurantiacus capsulatus</name>
    <dbReference type="NCBI Taxonomy" id="1771310"/>
    <lineage>
        <taxon>Bacteria</taxon>
        <taxon>Pseudomonadati</taxon>
        <taxon>Pseudomonadota</taxon>
        <taxon>Alphaproteobacteria</taxon>
        <taxon>Sphingomonadales</taxon>
        <taxon>Sphingosinicellaceae</taxon>
        <taxon>Sphingoaurantiacus</taxon>
    </lineage>
</organism>
<comment type="caution">
    <text evidence="9">The sequence shown here is derived from an EMBL/GenBank/DDBJ whole genome shotgun (WGS) entry which is preliminary data.</text>
</comment>
<dbReference type="EMBL" id="JBHRXV010000015">
    <property type="protein sequence ID" value="MFC3714444.1"/>
    <property type="molecule type" value="Genomic_DNA"/>
</dbReference>
<feature type="domain" description="Histidine kinase" evidence="8">
    <location>
        <begin position="216"/>
        <end position="419"/>
    </location>
</feature>
<dbReference type="SMART" id="SM00387">
    <property type="entry name" value="HATPase_c"/>
    <property type="match status" value="1"/>
</dbReference>
<dbReference type="SUPFAM" id="SSF55874">
    <property type="entry name" value="ATPase domain of HSP90 chaperone/DNA topoisomerase II/histidine kinase"/>
    <property type="match status" value="1"/>
</dbReference>